<evidence type="ECO:0000313" key="4">
    <source>
        <dbReference type="EMBL" id="OGY60680.1"/>
    </source>
</evidence>
<feature type="domain" description="Bacterial sugar transferase" evidence="3">
    <location>
        <begin position="21"/>
        <end position="208"/>
    </location>
</feature>
<dbReference type="InterPro" id="IPR003362">
    <property type="entry name" value="Bact_transf"/>
</dbReference>
<name>A0A1G1Z9Y7_9BACT</name>
<keyword evidence="2" id="KW-1133">Transmembrane helix</keyword>
<sequence>MNTKSLEVECYTFTMGYPFWKRAIDVTCASVGLFIVVPVTPIIALAIVTDSRGSVFVKLERISEGRIIYVYKFRSMVHDAKDRKKELLHLNERNDGPFFKIRKDPRVTRVGRVLRRLRIDELPQLVNVLKGELALVGPRPHEPHEVEQYPDEYKSIIEFRAGATGHSQVNGASSLPFLKELELDKHYIDNMSPMFDARIIGKTMAILFFDPTAV</sequence>
<dbReference type="Pfam" id="PF02397">
    <property type="entry name" value="Bac_transf"/>
    <property type="match status" value="1"/>
</dbReference>
<feature type="transmembrane region" description="Helical" evidence="2">
    <location>
        <begin position="23"/>
        <end position="48"/>
    </location>
</feature>
<dbReference type="GO" id="GO:0016780">
    <property type="term" value="F:phosphotransferase activity, for other substituted phosphate groups"/>
    <property type="evidence" value="ECO:0007669"/>
    <property type="project" value="TreeGrafter"/>
</dbReference>
<keyword evidence="2" id="KW-0812">Transmembrane</keyword>
<evidence type="ECO:0000313" key="5">
    <source>
        <dbReference type="Proteomes" id="UP000176544"/>
    </source>
</evidence>
<accession>A0A1G1Z9Y7</accession>
<dbReference type="Proteomes" id="UP000176544">
    <property type="component" value="Unassembled WGS sequence"/>
</dbReference>
<comment type="caution">
    <text evidence="4">The sequence shown here is derived from an EMBL/GenBank/DDBJ whole genome shotgun (WGS) entry which is preliminary data.</text>
</comment>
<evidence type="ECO:0000259" key="3">
    <source>
        <dbReference type="Pfam" id="PF02397"/>
    </source>
</evidence>
<organism evidence="4 5">
    <name type="scientific">Candidatus Colwellbacteria bacterium RIFCSPLOWO2_02_FULL_45_11</name>
    <dbReference type="NCBI Taxonomy" id="1797692"/>
    <lineage>
        <taxon>Bacteria</taxon>
        <taxon>Candidatus Colwelliibacteriota</taxon>
    </lineage>
</organism>
<comment type="similarity">
    <text evidence="1">Belongs to the bacterial sugar transferase family.</text>
</comment>
<gene>
    <name evidence="4" type="ORF">A3I33_01935</name>
</gene>
<dbReference type="EMBL" id="MHJA01000026">
    <property type="protein sequence ID" value="OGY60680.1"/>
    <property type="molecule type" value="Genomic_DNA"/>
</dbReference>
<dbReference type="PANTHER" id="PTHR30576">
    <property type="entry name" value="COLANIC BIOSYNTHESIS UDP-GLUCOSE LIPID CARRIER TRANSFERASE"/>
    <property type="match status" value="1"/>
</dbReference>
<dbReference type="STRING" id="1797692.A3I33_01935"/>
<proteinExistence type="inferred from homology"/>
<evidence type="ECO:0000256" key="2">
    <source>
        <dbReference type="SAM" id="Phobius"/>
    </source>
</evidence>
<protein>
    <recommendedName>
        <fullName evidence="3">Bacterial sugar transferase domain-containing protein</fullName>
    </recommendedName>
</protein>
<dbReference type="PANTHER" id="PTHR30576:SF10">
    <property type="entry name" value="SLL5057 PROTEIN"/>
    <property type="match status" value="1"/>
</dbReference>
<reference evidence="4 5" key="1">
    <citation type="journal article" date="2016" name="Nat. Commun.">
        <title>Thousands of microbial genomes shed light on interconnected biogeochemical processes in an aquifer system.</title>
        <authorList>
            <person name="Anantharaman K."/>
            <person name="Brown C.T."/>
            <person name="Hug L.A."/>
            <person name="Sharon I."/>
            <person name="Castelle C.J."/>
            <person name="Probst A.J."/>
            <person name="Thomas B.C."/>
            <person name="Singh A."/>
            <person name="Wilkins M.J."/>
            <person name="Karaoz U."/>
            <person name="Brodie E.L."/>
            <person name="Williams K.H."/>
            <person name="Hubbard S.S."/>
            <person name="Banfield J.F."/>
        </authorList>
    </citation>
    <scope>NUCLEOTIDE SEQUENCE [LARGE SCALE GENOMIC DNA]</scope>
</reference>
<keyword evidence="2" id="KW-0472">Membrane</keyword>
<dbReference type="AlphaFoldDB" id="A0A1G1Z9Y7"/>
<evidence type="ECO:0000256" key="1">
    <source>
        <dbReference type="ARBA" id="ARBA00006464"/>
    </source>
</evidence>